<name>A0A7I7WUT8_MYCGU</name>
<feature type="binding site" evidence="4">
    <location>
        <position position="2"/>
    </location>
    <ligand>
        <name>Ni(2+)</name>
        <dbReference type="ChEBI" id="CHEBI:49786"/>
    </ligand>
</feature>
<protein>
    <recommendedName>
        <fullName evidence="4">Hydrogenase maturation factor HypA</fullName>
    </recommendedName>
</protein>
<feature type="binding site" evidence="4">
    <location>
        <position position="73"/>
    </location>
    <ligand>
        <name>Zn(2+)</name>
        <dbReference type="ChEBI" id="CHEBI:29105"/>
    </ligand>
</feature>
<keyword evidence="2 4" id="KW-0479">Metal-binding</keyword>
<dbReference type="HAMAP" id="MF_00213">
    <property type="entry name" value="HypA_HybF"/>
    <property type="match status" value="1"/>
</dbReference>
<evidence type="ECO:0000256" key="4">
    <source>
        <dbReference type="HAMAP-Rule" id="MF_00213"/>
    </source>
</evidence>
<dbReference type="PIRSF" id="PIRSF004761">
    <property type="entry name" value="Hydrgn_mat_HypA"/>
    <property type="match status" value="1"/>
</dbReference>
<evidence type="ECO:0000313" key="5">
    <source>
        <dbReference type="EMBL" id="BBZ20271.1"/>
    </source>
</evidence>
<evidence type="ECO:0000256" key="3">
    <source>
        <dbReference type="ARBA" id="ARBA00022833"/>
    </source>
</evidence>
<dbReference type="RefSeq" id="WP_163689096.1">
    <property type="nucleotide sequence ID" value="NZ_AP022608.1"/>
</dbReference>
<sequence length="111" mass="12329">MHELSLCRAIAGVVKTYAADRHVDVVHVQVGALRQVVPDSLSFCWTLVREHECMPDAQLELELVPAEVQCRSCAQRSEIASRWSVCCPKCESADVEVVKGEEFQVTSLDVT</sequence>
<dbReference type="AlphaFoldDB" id="A0A7I7WUT8"/>
<dbReference type="PANTHER" id="PTHR34535:SF3">
    <property type="entry name" value="HYDROGENASE MATURATION FACTOR HYPA"/>
    <property type="match status" value="1"/>
</dbReference>
<dbReference type="InterPro" id="IPR000688">
    <property type="entry name" value="HypA/HybF"/>
</dbReference>
<dbReference type="GO" id="GO:0051604">
    <property type="term" value="P:protein maturation"/>
    <property type="evidence" value="ECO:0007669"/>
    <property type="project" value="InterPro"/>
</dbReference>
<feature type="binding site" evidence="4">
    <location>
        <position position="70"/>
    </location>
    <ligand>
        <name>Zn(2+)</name>
        <dbReference type="ChEBI" id="CHEBI:29105"/>
    </ligand>
</feature>
<dbReference type="Pfam" id="PF01155">
    <property type="entry name" value="HypA"/>
    <property type="match status" value="1"/>
</dbReference>
<dbReference type="Gene3D" id="3.30.2320.80">
    <property type="match status" value="1"/>
</dbReference>
<dbReference type="KEGG" id="mgad:MGAD_46060"/>
<keyword evidence="3 4" id="KW-0862">Zinc</keyword>
<accession>A0A7I7WUT8</accession>
<evidence type="ECO:0000256" key="1">
    <source>
        <dbReference type="ARBA" id="ARBA00022596"/>
    </source>
</evidence>
<comment type="similarity">
    <text evidence="4">Belongs to the HypA/HybF family.</text>
</comment>
<evidence type="ECO:0000256" key="2">
    <source>
        <dbReference type="ARBA" id="ARBA00022723"/>
    </source>
</evidence>
<dbReference type="Proteomes" id="UP000466187">
    <property type="component" value="Chromosome"/>
</dbReference>
<evidence type="ECO:0000313" key="6">
    <source>
        <dbReference type="Proteomes" id="UP000466187"/>
    </source>
</evidence>
<feature type="binding site" evidence="4">
    <location>
        <position position="90"/>
    </location>
    <ligand>
        <name>Zn(2+)</name>
        <dbReference type="ChEBI" id="CHEBI:29105"/>
    </ligand>
</feature>
<dbReference type="GO" id="GO:0016151">
    <property type="term" value="F:nickel cation binding"/>
    <property type="evidence" value="ECO:0007669"/>
    <property type="project" value="UniProtKB-UniRule"/>
</dbReference>
<dbReference type="GO" id="GO:0008270">
    <property type="term" value="F:zinc ion binding"/>
    <property type="evidence" value="ECO:0007669"/>
    <property type="project" value="UniProtKB-UniRule"/>
</dbReference>
<comment type="function">
    <text evidence="4">Involved in the maturation of [NiFe] hydrogenases. Required for nickel insertion into the metal center of the hydrogenase.</text>
</comment>
<feature type="binding site" evidence="4">
    <location>
        <position position="87"/>
    </location>
    <ligand>
        <name>Zn(2+)</name>
        <dbReference type="ChEBI" id="CHEBI:29105"/>
    </ligand>
</feature>
<organism evidence="5 6">
    <name type="scientific">Mycolicibacterium gadium</name>
    <name type="common">Mycobacterium gadium</name>
    <dbReference type="NCBI Taxonomy" id="1794"/>
    <lineage>
        <taxon>Bacteria</taxon>
        <taxon>Bacillati</taxon>
        <taxon>Actinomycetota</taxon>
        <taxon>Actinomycetes</taxon>
        <taxon>Mycobacteriales</taxon>
        <taxon>Mycobacteriaceae</taxon>
        <taxon>Mycolicibacterium</taxon>
    </lineage>
</organism>
<dbReference type="EMBL" id="AP022608">
    <property type="protein sequence ID" value="BBZ20271.1"/>
    <property type="molecule type" value="Genomic_DNA"/>
</dbReference>
<keyword evidence="1 4" id="KW-0533">Nickel</keyword>
<reference evidence="5 6" key="1">
    <citation type="journal article" date="2019" name="Emerg. Microbes Infect.">
        <title>Comprehensive subspecies identification of 175 nontuberculous mycobacteria species based on 7547 genomic profiles.</title>
        <authorList>
            <person name="Matsumoto Y."/>
            <person name="Kinjo T."/>
            <person name="Motooka D."/>
            <person name="Nabeya D."/>
            <person name="Jung N."/>
            <person name="Uechi K."/>
            <person name="Horii T."/>
            <person name="Iida T."/>
            <person name="Fujita J."/>
            <person name="Nakamura S."/>
        </authorList>
    </citation>
    <scope>NUCLEOTIDE SEQUENCE [LARGE SCALE GENOMIC DNA]</scope>
    <source>
        <strain evidence="5 6">JCM 12688</strain>
    </source>
</reference>
<proteinExistence type="inferred from homology"/>
<dbReference type="PANTHER" id="PTHR34535">
    <property type="entry name" value="HYDROGENASE MATURATION FACTOR HYPA"/>
    <property type="match status" value="1"/>
</dbReference>
<gene>
    <name evidence="5" type="primary">hypA_2</name>
    <name evidence="4" type="synonym">hypA</name>
    <name evidence="5" type="ORF">MGAD_46060</name>
</gene>